<feature type="region of interest" description="Disordered" evidence="1">
    <location>
        <begin position="268"/>
        <end position="303"/>
    </location>
</feature>
<protein>
    <submittedName>
        <fullName evidence="2">Uncharacterized protein</fullName>
    </submittedName>
</protein>
<feature type="compositionally biased region" description="Basic and acidic residues" evidence="1">
    <location>
        <begin position="127"/>
        <end position="137"/>
    </location>
</feature>
<evidence type="ECO:0000256" key="1">
    <source>
        <dbReference type="SAM" id="MobiDB-lite"/>
    </source>
</evidence>
<organism evidence="2 3">
    <name type="scientific">Arachis hypogaea</name>
    <name type="common">Peanut</name>
    <dbReference type="NCBI Taxonomy" id="3818"/>
    <lineage>
        <taxon>Eukaryota</taxon>
        <taxon>Viridiplantae</taxon>
        <taxon>Streptophyta</taxon>
        <taxon>Embryophyta</taxon>
        <taxon>Tracheophyta</taxon>
        <taxon>Spermatophyta</taxon>
        <taxon>Magnoliopsida</taxon>
        <taxon>eudicotyledons</taxon>
        <taxon>Gunneridae</taxon>
        <taxon>Pentapetalae</taxon>
        <taxon>rosids</taxon>
        <taxon>fabids</taxon>
        <taxon>Fabales</taxon>
        <taxon>Fabaceae</taxon>
        <taxon>Papilionoideae</taxon>
        <taxon>50 kb inversion clade</taxon>
        <taxon>dalbergioids sensu lato</taxon>
        <taxon>Dalbergieae</taxon>
        <taxon>Pterocarpus clade</taxon>
        <taxon>Arachis</taxon>
    </lineage>
</organism>
<sequence length="330" mass="36565">MQGKEVMIYVDDQVRDLGEQTKKNGTSIPHRCANPNAKKTPTVNISLPREQEVKVSITVPTEQILKKKTKKAPKPTQTKVNKRYCLRSATGVGCTKGQKKSQGSKIPVMLLSSDEDSSNSYENSEDEPYKPVRKDNSSDSCVGDPIPSCKLKSRKKTTKKVMNKGKSKDKEQIYVDDDAFVEDVEVDLRFMGGGRTDNYDTYDSGTDSNGISCVHACAAIAKVNKHPEDFYHKLLTMELYKVTYSYHINPLPGQQLWKRFENNRPLAPLVKRKSGQLQTKRKKDANEGGHSQTKRGCQKKRDADAAEATAVAAAAAKVVEAAAKDPKNVA</sequence>
<feature type="region of interest" description="Disordered" evidence="1">
    <location>
        <begin position="112"/>
        <end position="143"/>
    </location>
</feature>
<feature type="compositionally biased region" description="Basic residues" evidence="1">
    <location>
        <begin position="270"/>
        <end position="283"/>
    </location>
</feature>
<feature type="region of interest" description="Disordered" evidence="1">
    <location>
        <begin position="20"/>
        <end position="42"/>
    </location>
</feature>
<accession>A0A444ZAE1</accession>
<keyword evidence="3" id="KW-1185">Reference proteome</keyword>
<reference evidence="2 3" key="1">
    <citation type="submission" date="2019-01" db="EMBL/GenBank/DDBJ databases">
        <title>Sequencing of cultivated peanut Arachis hypogaea provides insights into genome evolution and oil improvement.</title>
        <authorList>
            <person name="Chen X."/>
        </authorList>
    </citation>
    <scope>NUCLEOTIDE SEQUENCE [LARGE SCALE GENOMIC DNA]</scope>
    <source>
        <strain evidence="3">cv. Fuhuasheng</strain>
        <tissue evidence="2">Leaves</tissue>
    </source>
</reference>
<gene>
    <name evidence="2" type="ORF">Ahy_B05g079636</name>
</gene>
<dbReference type="AlphaFoldDB" id="A0A444ZAE1"/>
<evidence type="ECO:0000313" key="2">
    <source>
        <dbReference type="EMBL" id="RYR11149.1"/>
    </source>
</evidence>
<comment type="caution">
    <text evidence="2">The sequence shown here is derived from an EMBL/GenBank/DDBJ whole genome shotgun (WGS) entry which is preliminary data.</text>
</comment>
<name>A0A444ZAE1_ARAHY</name>
<dbReference type="EMBL" id="SDMP01000015">
    <property type="protein sequence ID" value="RYR11149.1"/>
    <property type="molecule type" value="Genomic_DNA"/>
</dbReference>
<dbReference type="Proteomes" id="UP000289738">
    <property type="component" value="Chromosome B05"/>
</dbReference>
<dbReference type="STRING" id="3818.A0A444ZAE1"/>
<evidence type="ECO:0000313" key="3">
    <source>
        <dbReference type="Proteomes" id="UP000289738"/>
    </source>
</evidence>
<proteinExistence type="predicted"/>